<protein>
    <submittedName>
        <fullName evidence="2">Uncharacterized protein</fullName>
    </submittedName>
</protein>
<dbReference type="KEGG" id="mcui:G8O30_00495"/>
<evidence type="ECO:0000256" key="1">
    <source>
        <dbReference type="SAM" id="Phobius"/>
    </source>
</evidence>
<organism evidence="2 3">
    <name type="scientific">Mangrovibacillus cuniculi</name>
    <dbReference type="NCBI Taxonomy" id="2593652"/>
    <lineage>
        <taxon>Bacteria</taxon>
        <taxon>Bacillati</taxon>
        <taxon>Bacillota</taxon>
        <taxon>Bacilli</taxon>
        <taxon>Bacillales</taxon>
        <taxon>Bacillaceae</taxon>
        <taxon>Mangrovibacillus</taxon>
    </lineage>
</organism>
<evidence type="ECO:0000313" key="2">
    <source>
        <dbReference type="EMBL" id="QPC48301.1"/>
    </source>
</evidence>
<feature type="transmembrane region" description="Helical" evidence="1">
    <location>
        <begin position="30"/>
        <end position="49"/>
    </location>
</feature>
<keyword evidence="3" id="KW-1185">Reference proteome</keyword>
<keyword evidence="1" id="KW-0812">Transmembrane</keyword>
<name>A0A7S8CE61_9BACI</name>
<dbReference type="EMBL" id="CP049742">
    <property type="protein sequence ID" value="QPC48301.1"/>
    <property type="molecule type" value="Genomic_DNA"/>
</dbReference>
<accession>A0A7S8CE61</accession>
<sequence>MAGLSFVFTLGALGYFLYKWLVLDTIDANLIFGFFLFLSFTLNLVNWGNHEGPTEKDELVEHVQTQSARIGYYVLMALSGLILFISEGSGNFSEISNIPLLIVVGLTFVTVPIVEFFYKRRYM</sequence>
<feature type="transmembrane region" description="Helical" evidence="1">
    <location>
        <begin position="98"/>
        <end position="118"/>
    </location>
</feature>
<keyword evidence="1" id="KW-1133">Transmembrane helix</keyword>
<reference evidence="2 3" key="1">
    <citation type="submission" date="2019-07" db="EMBL/GenBank/DDBJ databases">
        <title>Genome sequence of 2 isolates from Red Sea Mangroves.</title>
        <authorList>
            <person name="Sefrji F."/>
            <person name="Michoud G."/>
            <person name="Merlino G."/>
            <person name="Daffonchio D."/>
        </authorList>
    </citation>
    <scope>NUCLEOTIDE SEQUENCE [LARGE SCALE GENOMIC DNA]</scope>
    <source>
        <strain evidence="2 3">R1DC41</strain>
    </source>
</reference>
<dbReference type="Proteomes" id="UP000593626">
    <property type="component" value="Chromosome"/>
</dbReference>
<keyword evidence="1" id="KW-0472">Membrane</keyword>
<dbReference type="AlphaFoldDB" id="A0A7S8CE61"/>
<evidence type="ECO:0000313" key="3">
    <source>
        <dbReference type="Proteomes" id="UP000593626"/>
    </source>
</evidence>
<gene>
    <name evidence="2" type="ORF">G8O30_00495</name>
</gene>
<proteinExistence type="predicted"/>
<feature type="transmembrane region" description="Helical" evidence="1">
    <location>
        <begin position="70"/>
        <end position="86"/>
    </location>
</feature>